<evidence type="ECO:0000313" key="1">
    <source>
        <dbReference type="EMBL" id="MDR7279539.1"/>
    </source>
</evidence>
<keyword evidence="2" id="KW-1185">Reference proteome</keyword>
<comment type="caution">
    <text evidence="1">The sequence shown here is derived from an EMBL/GenBank/DDBJ whole genome shotgun (WGS) entry which is preliminary data.</text>
</comment>
<reference evidence="1" key="1">
    <citation type="submission" date="2023-07" db="EMBL/GenBank/DDBJ databases">
        <title>Sequencing the genomes of 1000 actinobacteria strains.</title>
        <authorList>
            <person name="Klenk H.-P."/>
        </authorList>
    </citation>
    <scope>NUCLEOTIDE SEQUENCE</scope>
    <source>
        <strain evidence="1">DSM 44707</strain>
    </source>
</reference>
<dbReference type="EMBL" id="JAVDYB010000001">
    <property type="protein sequence ID" value="MDR7279539.1"/>
    <property type="molecule type" value="Genomic_DNA"/>
</dbReference>
<proteinExistence type="predicted"/>
<dbReference type="AlphaFoldDB" id="A0AAE4CDY9"/>
<organism evidence="1 2">
    <name type="scientific">Catenuloplanes atrovinosus</name>
    <dbReference type="NCBI Taxonomy" id="137266"/>
    <lineage>
        <taxon>Bacteria</taxon>
        <taxon>Bacillati</taxon>
        <taxon>Actinomycetota</taxon>
        <taxon>Actinomycetes</taxon>
        <taxon>Micromonosporales</taxon>
        <taxon>Micromonosporaceae</taxon>
        <taxon>Catenuloplanes</taxon>
    </lineage>
</organism>
<accession>A0AAE4CDY9</accession>
<protein>
    <submittedName>
        <fullName evidence="1">Nucleoside-diphosphate-sugar epimerase</fullName>
    </submittedName>
</protein>
<dbReference type="Proteomes" id="UP001183643">
    <property type="component" value="Unassembled WGS sequence"/>
</dbReference>
<sequence length="31" mass="3345">MGRDRSYDITGARTDLGYRPAVTLAAGLAEF</sequence>
<name>A0AAE4CDY9_9ACTN</name>
<evidence type="ECO:0000313" key="2">
    <source>
        <dbReference type="Proteomes" id="UP001183643"/>
    </source>
</evidence>
<gene>
    <name evidence="1" type="ORF">J2S41_006317</name>
</gene>